<evidence type="ECO:0000313" key="1">
    <source>
        <dbReference type="EMBL" id="GAW94840.1"/>
    </source>
</evidence>
<evidence type="ECO:0008006" key="3">
    <source>
        <dbReference type="Google" id="ProtNLM"/>
    </source>
</evidence>
<organism evidence="1 2">
    <name type="scientific">Colwellia marinimaniae</name>
    <dbReference type="NCBI Taxonomy" id="1513592"/>
    <lineage>
        <taxon>Bacteria</taxon>
        <taxon>Pseudomonadati</taxon>
        <taxon>Pseudomonadota</taxon>
        <taxon>Gammaproteobacteria</taxon>
        <taxon>Alteromonadales</taxon>
        <taxon>Colwelliaceae</taxon>
        <taxon>Colwellia</taxon>
    </lineage>
</organism>
<dbReference type="SUPFAM" id="SSF56925">
    <property type="entry name" value="OMPA-like"/>
    <property type="match status" value="1"/>
</dbReference>
<accession>A0ABQ0MR59</accession>
<proteinExistence type="predicted"/>
<gene>
    <name evidence="1" type="ORF">MTCD1_00437</name>
</gene>
<dbReference type="Proteomes" id="UP000197068">
    <property type="component" value="Unassembled WGS sequence"/>
</dbReference>
<name>A0ABQ0MR59_9GAMM</name>
<dbReference type="EMBL" id="BDQM01000002">
    <property type="protein sequence ID" value="GAW94840.1"/>
    <property type="molecule type" value="Genomic_DNA"/>
</dbReference>
<keyword evidence="2" id="KW-1185">Reference proteome</keyword>
<evidence type="ECO:0000313" key="2">
    <source>
        <dbReference type="Proteomes" id="UP000197068"/>
    </source>
</evidence>
<reference evidence="1 2" key="1">
    <citation type="submission" date="2017-06" db="EMBL/GenBank/DDBJ databases">
        <title>Whole Genome Sequences of Colwellia marinimaniae MTCD1.</title>
        <authorList>
            <person name="Kusumoto H."/>
            <person name="Inoue M."/>
            <person name="Tanikawa K."/>
            <person name="Maeji H."/>
            <person name="Cameron J.H."/>
            <person name="Bartlett D.H."/>
        </authorList>
    </citation>
    <scope>NUCLEOTIDE SEQUENCE [LARGE SCALE GENOMIC DNA]</scope>
    <source>
        <strain evidence="1 2">MTCD1</strain>
    </source>
</reference>
<sequence>MNLGLGYRHGINDKTDFFTTASFASISTKVSYLSEHESNDNNGYELSLGVRSMLTDSFEFMTAISYEKIEGNDTSFKFAGFYHFTENISAGVNFQLSTDVQYLTFSARYSF</sequence>
<protein>
    <recommendedName>
        <fullName evidence="3">Outer membrane protein beta-barrel domain-containing protein</fullName>
    </recommendedName>
</protein>
<dbReference type="InterPro" id="IPR011250">
    <property type="entry name" value="OMP/PagP_B-barrel"/>
</dbReference>
<comment type="caution">
    <text evidence="1">The sequence shown here is derived from an EMBL/GenBank/DDBJ whole genome shotgun (WGS) entry which is preliminary data.</text>
</comment>